<organism evidence="2">
    <name type="scientific">marine metagenome</name>
    <dbReference type="NCBI Taxonomy" id="408172"/>
    <lineage>
        <taxon>unclassified sequences</taxon>
        <taxon>metagenomes</taxon>
        <taxon>ecological metagenomes</taxon>
    </lineage>
</organism>
<evidence type="ECO:0008006" key="3">
    <source>
        <dbReference type="Google" id="ProtNLM"/>
    </source>
</evidence>
<dbReference type="EMBL" id="UINC01193804">
    <property type="protein sequence ID" value="SVE09587.1"/>
    <property type="molecule type" value="Genomic_DNA"/>
</dbReference>
<evidence type="ECO:0000256" key="1">
    <source>
        <dbReference type="SAM" id="Phobius"/>
    </source>
</evidence>
<feature type="transmembrane region" description="Helical" evidence="1">
    <location>
        <begin position="68"/>
        <end position="84"/>
    </location>
</feature>
<keyword evidence="1" id="KW-0472">Membrane</keyword>
<gene>
    <name evidence="2" type="ORF">METZ01_LOCUS462441</name>
</gene>
<proteinExistence type="predicted"/>
<dbReference type="InterPro" id="IPR008407">
    <property type="entry name" value="Brnchd-chn_aa_trnsp_AzlD"/>
</dbReference>
<reference evidence="2" key="1">
    <citation type="submission" date="2018-05" db="EMBL/GenBank/DDBJ databases">
        <authorList>
            <person name="Lanie J.A."/>
            <person name="Ng W.-L."/>
            <person name="Kazmierczak K.M."/>
            <person name="Andrzejewski T.M."/>
            <person name="Davidsen T.M."/>
            <person name="Wayne K.J."/>
            <person name="Tettelin H."/>
            <person name="Glass J.I."/>
            <person name="Rusch D."/>
            <person name="Podicherti R."/>
            <person name="Tsui H.-C.T."/>
            <person name="Winkler M.E."/>
        </authorList>
    </citation>
    <scope>NUCLEOTIDE SEQUENCE</scope>
</reference>
<sequence>MSSNIILVILVTSFATYLSRFLGVVSSEKIDETSKLFKWFNCIAYSILAALIARIVVFPYGVLQDADLWLRLFVVIICVIVYLLSKKNLVYPTVLSAILLALLNNYL</sequence>
<name>A0A383AP34_9ZZZZ</name>
<evidence type="ECO:0000313" key="2">
    <source>
        <dbReference type="EMBL" id="SVE09587.1"/>
    </source>
</evidence>
<feature type="transmembrane region" description="Helical" evidence="1">
    <location>
        <begin position="39"/>
        <end position="62"/>
    </location>
</feature>
<accession>A0A383AP34</accession>
<keyword evidence="1" id="KW-0812">Transmembrane</keyword>
<keyword evidence="1" id="KW-1133">Transmembrane helix</keyword>
<dbReference type="Pfam" id="PF05437">
    <property type="entry name" value="AzlD"/>
    <property type="match status" value="1"/>
</dbReference>
<protein>
    <recommendedName>
        <fullName evidence="3">Branched-chain amino acid transport protein AzlD</fullName>
    </recommendedName>
</protein>
<dbReference type="AlphaFoldDB" id="A0A383AP34"/>
<feature type="transmembrane region" description="Helical" evidence="1">
    <location>
        <begin position="6"/>
        <end position="27"/>
    </location>
</feature>